<keyword evidence="4" id="KW-1185">Reference proteome</keyword>
<evidence type="ECO:0000256" key="2">
    <source>
        <dbReference type="SAM" id="Phobius"/>
    </source>
</evidence>
<reference evidence="4" key="1">
    <citation type="submission" date="2016-10" db="EMBL/GenBank/DDBJ databases">
        <authorList>
            <person name="Varghese N."/>
            <person name="Submissions S."/>
        </authorList>
    </citation>
    <scope>NUCLEOTIDE SEQUENCE [LARGE SCALE GENOMIC DNA]</scope>
    <source>
        <strain evidence="4">DSM 22127</strain>
    </source>
</reference>
<dbReference type="AlphaFoldDB" id="A0A1H1LQS9"/>
<gene>
    <name evidence="3" type="ORF">SAMN04488570_0325</name>
</gene>
<dbReference type="OrthoDB" id="3786531at2"/>
<evidence type="ECO:0000313" key="3">
    <source>
        <dbReference type="EMBL" id="SDR76938.1"/>
    </source>
</evidence>
<feature type="transmembrane region" description="Helical" evidence="2">
    <location>
        <begin position="31"/>
        <end position="53"/>
    </location>
</feature>
<evidence type="ECO:0000313" key="4">
    <source>
        <dbReference type="Proteomes" id="UP000198859"/>
    </source>
</evidence>
<dbReference type="EMBL" id="LT629757">
    <property type="protein sequence ID" value="SDR76938.1"/>
    <property type="molecule type" value="Genomic_DNA"/>
</dbReference>
<evidence type="ECO:0000256" key="1">
    <source>
        <dbReference type="SAM" id="MobiDB-lite"/>
    </source>
</evidence>
<sequence length="107" mass="10946">MSLVLASSLVSSASADTPERWEQAPDVSILGFLLVLVIIPLGVAAVVVLLSVLPSLTRDKGYEPGAAWRGEPEWFGGPTKGLGAADEVSPQQLEAGSKGAGGTSASW</sequence>
<proteinExistence type="predicted"/>
<keyword evidence="2" id="KW-0472">Membrane</keyword>
<feature type="compositionally biased region" description="Gly residues" evidence="1">
    <location>
        <begin position="98"/>
        <end position="107"/>
    </location>
</feature>
<keyword evidence="2" id="KW-1133">Transmembrane helix</keyword>
<keyword evidence="2" id="KW-0812">Transmembrane</keyword>
<organism evidence="3 4">
    <name type="scientific">Nocardioides scoriae</name>
    <dbReference type="NCBI Taxonomy" id="642780"/>
    <lineage>
        <taxon>Bacteria</taxon>
        <taxon>Bacillati</taxon>
        <taxon>Actinomycetota</taxon>
        <taxon>Actinomycetes</taxon>
        <taxon>Propionibacteriales</taxon>
        <taxon>Nocardioidaceae</taxon>
        <taxon>Nocardioides</taxon>
    </lineage>
</organism>
<feature type="region of interest" description="Disordered" evidence="1">
    <location>
        <begin position="67"/>
        <end position="107"/>
    </location>
</feature>
<protein>
    <submittedName>
        <fullName evidence="3">Uncharacterized protein</fullName>
    </submittedName>
</protein>
<dbReference type="STRING" id="642780.SAMN04488570_0325"/>
<dbReference type="Proteomes" id="UP000198859">
    <property type="component" value="Chromosome I"/>
</dbReference>
<name>A0A1H1LQS9_9ACTN</name>
<accession>A0A1H1LQS9</accession>
<dbReference type="RefSeq" id="WP_091725365.1">
    <property type="nucleotide sequence ID" value="NZ_LT629757.1"/>
</dbReference>